<evidence type="ECO:0000313" key="4">
    <source>
        <dbReference type="Proteomes" id="UP001632038"/>
    </source>
</evidence>
<keyword evidence="3" id="KW-0647">Proteasome</keyword>
<dbReference type="PANTHER" id="PTHR33018">
    <property type="entry name" value="OS10G0338966 PROTEIN-RELATED"/>
    <property type="match status" value="1"/>
</dbReference>
<name>A0ABD3DBE7_9LAMI</name>
<reference evidence="4" key="1">
    <citation type="journal article" date="2024" name="IScience">
        <title>Strigolactones Initiate the Formation of Haustorium-like Structures in Castilleja.</title>
        <authorList>
            <person name="Buerger M."/>
            <person name="Peterson D."/>
            <person name="Chory J."/>
        </authorList>
    </citation>
    <scope>NUCLEOTIDE SEQUENCE [LARGE SCALE GENOMIC DNA]</scope>
</reference>
<dbReference type="EC" id="3.-.-.-" evidence="3"/>
<proteinExistence type="predicted"/>
<dbReference type="Proteomes" id="UP001632038">
    <property type="component" value="Unassembled WGS sequence"/>
</dbReference>
<evidence type="ECO:0000259" key="2">
    <source>
        <dbReference type="Pfam" id="PF26133"/>
    </source>
</evidence>
<dbReference type="Pfam" id="PF26133">
    <property type="entry name" value="DUF8039"/>
    <property type="match status" value="1"/>
</dbReference>
<keyword evidence="4" id="KW-1185">Reference proteome</keyword>
<dbReference type="AlphaFoldDB" id="A0ABD3DBE7"/>
<gene>
    <name evidence="3" type="primary">PSMB3_43</name>
    <name evidence="3" type="ORF">CASFOL_017662</name>
</gene>
<accession>A0ABD3DBE7</accession>
<keyword evidence="3" id="KW-0378">Hydrolase</keyword>
<feature type="region of interest" description="Disordered" evidence="1">
    <location>
        <begin position="393"/>
        <end position="413"/>
    </location>
</feature>
<evidence type="ECO:0000313" key="3">
    <source>
        <dbReference type="EMBL" id="KAL3638291.1"/>
    </source>
</evidence>
<feature type="domain" description="DUF8039" evidence="2">
    <location>
        <begin position="411"/>
        <end position="489"/>
    </location>
</feature>
<evidence type="ECO:0000256" key="1">
    <source>
        <dbReference type="SAM" id="MobiDB-lite"/>
    </source>
</evidence>
<dbReference type="GO" id="GO:0000502">
    <property type="term" value="C:proteasome complex"/>
    <property type="evidence" value="ECO:0007669"/>
    <property type="project" value="UniProtKB-KW"/>
</dbReference>
<protein>
    <submittedName>
        <fullName evidence="3">Proteasome subunit beta type-3</fullName>
        <ecNumber evidence="3">3.-.-.-</ecNumber>
    </submittedName>
</protein>
<dbReference type="PANTHER" id="PTHR33018:SF34">
    <property type="entry name" value="OS02G0472350 PROTEIN"/>
    <property type="match status" value="1"/>
</dbReference>
<feature type="region of interest" description="Disordered" evidence="1">
    <location>
        <begin position="240"/>
        <end position="260"/>
    </location>
</feature>
<sequence>MEAGSGNADQSVVPEQPVVPEQQPVVEQPVVKSIPTRRARKPTCMARLTLRYPGKVKIVFDSRRLMAIGLQKKIIDNFKSYLGFLGRKQPSILIKSWNLVSANTKELIWLAILEKFEIFFVEGDKEVEFSLVDVKLRDKFRRKWVNYVGRRWTVFKTNLTTTFIYGKKKDEPPYVKDYEFLDKETWEAFVALRLSEEEKTKRLKAQETQSHNKCPQRCSRGGYEVLSQKIIDEKYNARQVASDDPSEIIPPPSPPSRHETWKRARLKPTGEFINQETSVIAAKIDALEQEQSSGSFTPSGRNDILAVAIGKPDHPTRVRGVGKGYTVRTYFGKQQCAGDGMVSREEMAAIIAETKAEMQAEMRMILSSQATSAGEPHTPVIMSAKGSCAVDVVQSSQQEEEEEEEEHGGNEVGECELYVEDPHRRLVAYGRIHELGSNIHHRKMNGDEVRVSVERIIISDALVPFPTEEVTKVGEASNQFVAWPRRLVVENVKGNSQRELFPKNCSQANQEPQATPVNKMDVLKTLWIAAADIKEPKILCIEAGILSLTRTSVHINQVDIMGLLATGMISVSVMNFYNKCLYGILKSSGRAGRYGLMCPLNIQTHGNNEDMGRIRNRIGEGGFDCFLLPFYDKGWELMALCPKYGCITWFSCTGKVKKPKKKFPEMIETKCFGNVQLNFHWFVVGYVHMCLDFGFQAFEAYHVMKGMRSNTVSKPKWVYPKCCQQDAGDAEFGLFVMRHMLEIIKLDVTNSFEKVLTMEEPYSSEDMDDVRRRWAECFLEVM</sequence>
<dbReference type="GO" id="GO:0016787">
    <property type="term" value="F:hydrolase activity"/>
    <property type="evidence" value="ECO:0007669"/>
    <property type="project" value="UniProtKB-KW"/>
</dbReference>
<organism evidence="3 4">
    <name type="scientific">Castilleja foliolosa</name>
    <dbReference type="NCBI Taxonomy" id="1961234"/>
    <lineage>
        <taxon>Eukaryota</taxon>
        <taxon>Viridiplantae</taxon>
        <taxon>Streptophyta</taxon>
        <taxon>Embryophyta</taxon>
        <taxon>Tracheophyta</taxon>
        <taxon>Spermatophyta</taxon>
        <taxon>Magnoliopsida</taxon>
        <taxon>eudicotyledons</taxon>
        <taxon>Gunneridae</taxon>
        <taxon>Pentapetalae</taxon>
        <taxon>asterids</taxon>
        <taxon>lamiids</taxon>
        <taxon>Lamiales</taxon>
        <taxon>Orobanchaceae</taxon>
        <taxon>Pedicularideae</taxon>
        <taxon>Castillejinae</taxon>
        <taxon>Castilleja</taxon>
    </lineage>
</organism>
<dbReference type="InterPro" id="IPR058352">
    <property type="entry name" value="DUF8039"/>
</dbReference>
<comment type="caution">
    <text evidence="3">The sequence shown here is derived from an EMBL/GenBank/DDBJ whole genome shotgun (WGS) entry which is preliminary data.</text>
</comment>
<dbReference type="EMBL" id="JAVIJP010000019">
    <property type="protein sequence ID" value="KAL3638291.1"/>
    <property type="molecule type" value="Genomic_DNA"/>
</dbReference>